<dbReference type="PANTHER" id="PTHR37201:SF1">
    <property type="entry name" value="WD REPEAT PROTEIN"/>
    <property type="match status" value="1"/>
</dbReference>
<dbReference type="EMBL" id="QGNW01002616">
    <property type="protein sequence ID" value="RVW14587.1"/>
    <property type="molecule type" value="Genomic_DNA"/>
</dbReference>
<evidence type="ECO:0000313" key="1">
    <source>
        <dbReference type="EMBL" id="RVW14587.1"/>
    </source>
</evidence>
<dbReference type="AlphaFoldDB" id="A0A438BUM5"/>
<sequence length="487" mass="53594">MLVSSNILFPYLGWGECGVGGSQNGVMLQLRSRALEVVNGIGVMFLTLLGYYENQNKSDAGRTPAEDGRLHIIFLNHEIDTECCKIGPLPISWINFFKKAIFCCKDGKAYGRFIGTCHSSVVVMDDAGPQRREPCTHEGTWESDKAACAWDMRTGAYTRAMHTSPRSRRAQNLVPAGATPHAHMHNALACMHSTSHLHAQQVSTKAKHGRTKGALRHSLGHGHVTWMSMLAHTHGLHDMCGVQPWGVMYPFPSSDLAQGCSTLYTEVDQRAMGAMPWHVIATKEGPGHGMPWYIAAPRRVLDVGMVLQQQGGLKHMIDSSTGRVCLAELHEVVAKAPIGKRDLEGVRRGSACKGLLDRLVAACNVKIHLWPKGSKYSGGSVLSGFANSIYPLYFMVRQCKEVMATEHPCDLAYEFGDGLWDIQDFPPGFPKAAKHPWPFNDQVMIYVRHVGPGVLVGQAWQEGKALEQLPQKLCSEILMVKDYAAAQ</sequence>
<proteinExistence type="predicted"/>
<organism evidence="1 2">
    <name type="scientific">Vitis vinifera</name>
    <name type="common">Grape</name>
    <dbReference type="NCBI Taxonomy" id="29760"/>
    <lineage>
        <taxon>Eukaryota</taxon>
        <taxon>Viridiplantae</taxon>
        <taxon>Streptophyta</taxon>
        <taxon>Embryophyta</taxon>
        <taxon>Tracheophyta</taxon>
        <taxon>Spermatophyta</taxon>
        <taxon>Magnoliopsida</taxon>
        <taxon>eudicotyledons</taxon>
        <taxon>Gunneridae</taxon>
        <taxon>Pentapetalae</taxon>
        <taxon>rosids</taxon>
        <taxon>Vitales</taxon>
        <taxon>Vitaceae</taxon>
        <taxon>Viteae</taxon>
        <taxon>Vitis</taxon>
    </lineage>
</organism>
<gene>
    <name evidence="1" type="ORF">CK203_083909</name>
</gene>
<dbReference type="PANTHER" id="PTHR37201">
    <property type="entry name" value="WD REPEAT PROTEIN"/>
    <property type="match status" value="1"/>
</dbReference>
<protein>
    <submittedName>
        <fullName evidence="1">Uncharacterized protein</fullName>
    </submittedName>
</protein>
<dbReference type="Proteomes" id="UP000288805">
    <property type="component" value="Unassembled WGS sequence"/>
</dbReference>
<comment type="caution">
    <text evidence="1">The sequence shown here is derived from an EMBL/GenBank/DDBJ whole genome shotgun (WGS) entry which is preliminary data.</text>
</comment>
<evidence type="ECO:0000313" key="2">
    <source>
        <dbReference type="Proteomes" id="UP000288805"/>
    </source>
</evidence>
<reference evidence="1 2" key="1">
    <citation type="journal article" date="2018" name="PLoS Genet.">
        <title>Population sequencing reveals clonal diversity and ancestral inbreeding in the grapevine cultivar Chardonnay.</title>
        <authorList>
            <person name="Roach M.J."/>
            <person name="Johnson D.L."/>
            <person name="Bohlmann J."/>
            <person name="van Vuuren H.J."/>
            <person name="Jones S.J."/>
            <person name="Pretorius I.S."/>
            <person name="Schmidt S.A."/>
            <person name="Borneman A.R."/>
        </authorList>
    </citation>
    <scope>NUCLEOTIDE SEQUENCE [LARGE SCALE GENOMIC DNA]</scope>
    <source>
        <strain evidence="2">cv. Chardonnay</strain>
        <tissue evidence="1">Leaf</tissue>
    </source>
</reference>
<name>A0A438BUM5_VITVI</name>
<accession>A0A438BUM5</accession>